<keyword evidence="3" id="KW-1185">Reference proteome</keyword>
<dbReference type="OrthoDB" id="49685at2"/>
<feature type="region of interest" description="Disordered" evidence="1">
    <location>
        <begin position="181"/>
        <end position="201"/>
    </location>
</feature>
<comment type="caution">
    <text evidence="2">The sequence shown here is derived from an EMBL/GenBank/DDBJ whole genome shotgun (WGS) entry which is preliminary data.</text>
</comment>
<dbReference type="InterPro" id="IPR036390">
    <property type="entry name" value="WH_DNA-bd_sf"/>
</dbReference>
<feature type="region of interest" description="Disordered" evidence="1">
    <location>
        <begin position="1"/>
        <end position="30"/>
    </location>
</feature>
<gene>
    <name evidence="2" type="ORF">FE263_03450</name>
</gene>
<dbReference type="Pfam" id="PF00480">
    <property type="entry name" value="ROK"/>
    <property type="match status" value="1"/>
</dbReference>
<organism evidence="2 3">
    <name type="scientific">Lichenicoccus roseus</name>
    <dbReference type="NCBI Taxonomy" id="2683649"/>
    <lineage>
        <taxon>Bacteria</taxon>
        <taxon>Pseudomonadati</taxon>
        <taxon>Pseudomonadota</taxon>
        <taxon>Alphaproteobacteria</taxon>
        <taxon>Acetobacterales</taxon>
        <taxon>Acetobacteraceae</taxon>
        <taxon>Lichenicoccus</taxon>
    </lineage>
</organism>
<dbReference type="Gene3D" id="3.30.420.40">
    <property type="match status" value="3"/>
</dbReference>
<name>A0A5R9J9H6_9PROT</name>
<dbReference type="PANTHER" id="PTHR18964">
    <property type="entry name" value="ROK (REPRESSOR, ORF, KINASE) FAMILY"/>
    <property type="match status" value="1"/>
</dbReference>
<dbReference type="GO" id="GO:0009384">
    <property type="term" value="F:N-acylmannosamine kinase activity"/>
    <property type="evidence" value="ECO:0007669"/>
    <property type="project" value="TreeGrafter"/>
</dbReference>
<dbReference type="PANTHER" id="PTHR18964:SF169">
    <property type="entry name" value="N-ACETYLMANNOSAMINE KINASE"/>
    <property type="match status" value="1"/>
</dbReference>
<protein>
    <submittedName>
        <fullName evidence="2">ROK family protein</fullName>
    </submittedName>
</protein>
<evidence type="ECO:0000313" key="2">
    <source>
        <dbReference type="EMBL" id="TLU74264.1"/>
    </source>
</evidence>
<dbReference type="InterPro" id="IPR036388">
    <property type="entry name" value="WH-like_DNA-bd_sf"/>
</dbReference>
<dbReference type="EMBL" id="VCDI01000001">
    <property type="protein sequence ID" value="TLU74264.1"/>
    <property type="molecule type" value="Genomic_DNA"/>
</dbReference>
<proteinExistence type="predicted"/>
<dbReference type="InterPro" id="IPR000600">
    <property type="entry name" value="ROK"/>
</dbReference>
<dbReference type="SUPFAM" id="SSF53067">
    <property type="entry name" value="Actin-like ATPase domain"/>
    <property type="match status" value="1"/>
</dbReference>
<sequence length="440" mass="46672">MGVLMNETENTGDEHPELASTVTRQGSNSSAVRRFNERRLLTWLRRLGEASKAELARNLNLTQNTVGQIVLELADQGLISSLGRRMGQRGQPATLLRLEAGGAYSIGIKLGRRSVDALLVDLTGAVLKHRRYECLFPEPAEAIALALRGVGEVRRAVPKDRRDRLVGVGLAMPFNIGTWRSGQPGSELRPDVQSVKGADGPGGRDAADALSWLGYDLAAQLQPLLDLPLLVESEGAAVAIAELFHGHGRRLDDFACIYINSSIGGGAVLDGEYRRGVTGKAGDIGLIPVPRSSLAANRPARGLPTTLQDRASGSSLIRHLQANGISIGGAVELHAVMRDHPDLVENWLQDCADALVMPMLSMAMVLDVHAIILDGNLPRALIAALLERLEPMLQAATPPSRKPAALLHGTSGDRAAGLGAALLPLHDRHGQTGLASVAAA</sequence>
<dbReference type="InterPro" id="IPR043129">
    <property type="entry name" value="ATPase_NBD"/>
</dbReference>
<dbReference type="GO" id="GO:0019262">
    <property type="term" value="P:N-acetylneuraminate catabolic process"/>
    <property type="evidence" value="ECO:0007669"/>
    <property type="project" value="TreeGrafter"/>
</dbReference>
<dbReference type="AlphaFoldDB" id="A0A5R9J9H6"/>
<evidence type="ECO:0000313" key="3">
    <source>
        <dbReference type="Proteomes" id="UP000305654"/>
    </source>
</evidence>
<dbReference type="Proteomes" id="UP000305654">
    <property type="component" value="Unassembled WGS sequence"/>
</dbReference>
<evidence type="ECO:0000256" key="1">
    <source>
        <dbReference type="SAM" id="MobiDB-lite"/>
    </source>
</evidence>
<dbReference type="Gene3D" id="1.10.10.10">
    <property type="entry name" value="Winged helix-like DNA-binding domain superfamily/Winged helix DNA-binding domain"/>
    <property type="match status" value="1"/>
</dbReference>
<dbReference type="SUPFAM" id="SSF46785">
    <property type="entry name" value="Winged helix' DNA-binding domain"/>
    <property type="match status" value="1"/>
</dbReference>
<reference evidence="2 3" key="1">
    <citation type="submission" date="2019-05" db="EMBL/GenBank/DDBJ databases">
        <authorList>
            <person name="Pankratov T."/>
            <person name="Grouzdev D."/>
        </authorList>
    </citation>
    <scope>NUCLEOTIDE SEQUENCE [LARGE SCALE GENOMIC DNA]</scope>
    <source>
        <strain evidence="2 3">KEBCLARHB70R</strain>
    </source>
</reference>
<accession>A0A5R9J9H6</accession>
<feature type="compositionally biased region" description="Polar residues" evidence="1">
    <location>
        <begin position="20"/>
        <end position="30"/>
    </location>
</feature>